<organism evidence="1 2">
    <name type="scientific">Salipaludibacillus neizhouensis</name>
    <dbReference type="NCBI Taxonomy" id="885475"/>
    <lineage>
        <taxon>Bacteria</taxon>
        <taxon>Bacillati</taxon>
        <taxon>Bacillota</taxon>
        <taxon>Bacilli</taxon>
        <taxon>Bacillales</taxon>
        <taxon>Bacillaceae</taxon>
    </lineage>
</organism>
<name>A0A3A9K481_9BACI</name>
<dbReference type="AlphaFoldDB" id="A0A3A9K481"/>
<proteinExistence type="predicted"/>
<dbReference type="Proteomes" id="UP000281498">
    <property type="component" value="Unassembled WGS sequence"/>
</dbReference>
<keyword evidence="2" id="KW-1185">Reference proteome</keyword>
<protein>
    <submittedName>
        <fullName evidence="1">Uncharacterized protein</fullName>
    </submittedName>
</protein>
<dbReference type="RefSeq" id="WP_110938193.1">
    <property type="nucleotide sequence ID" value="NZ_KZ614147.1"/>
</dbReference>
<dbReference type="EMBL" id="PDOE01000002">
    <property type="protein sequence ID" value="RKL67854.1"/>
    <property type="molecule type" value="Genomic_DNA"/>
</dbReference>
<accession>A0A3A9K481</accession>
<evidence type="ECO:0000313" key="2">
    <source>
        <dbReference type="Proteomes" id="UP000281498"/>
    </source>
</evidence>
<comment type="caution">
    <text evidence="1">The sequence shown here is derived from an EMBL/GenBank/DDBJ whole genome shotgun (WGS) entry which is preliminary data.</text>
</comment>
<dbReference type="OrthoDB" id="2356532at2"/>
<evidence type="ECO:0000313" key="1">
    <source>
        <dbReference type="EMBL" id="RKL67854.1"/>
    </source>
</evidence>
<reference evidence="1 2" key="1">
    <citation type="submission" date="2017-10" db="EMBL/GenBank/DDBJ databases">
        <title>Bacillus sp. nov., a halophilic bacterium isolated from a Keqin Lake.</title>
        <authorList>
            <person name="Wang H."/>
        </authorList>
    </citation>
    <scope>NUCLEOTIDE SEQUENCE [LARGE SCALE GENOMIC DNA]</scope>
    <source>
        <strain evidence="1 2">KCTC 13187</strain>
    </source>
</reference>
<gene>
    <name evidence="1" type="ORF">CR203_04930</name>
</gene>
<sequence length="182" mass="20950">MLKVKLYYKENGNSEAAFQKAGFSKAREGYFLDKALSKKRESVLAEHKEDSSFYQLIFSGDLTFEDYQHIQDAVKILATELEAEIDDNQAFMGYLENGEKACLYYHWKKWKAYLLKAKHRSMEGQKIEVTKGTDKWQGILLSYTDKTVNDEFFVTECTILGTSGEIRVQGEDLHLTPTGDFL</sequence>